<name>A0AAV7PN86_PLEWA</name>
<dbReference type="AlphaFoldDB" id="A0AAV7PN86"/>
<protein>
    <submittedName>
        <fullName evidence="1">Uncharacterized protein</fullName>
    </submittedName>
</protein>
<gene>
    <name evidence="1" type="ORF">NDU88_007259</name>
</gene>
<evidence type="ECO:0000313" key="1">
    <source>
        <dbReference type="EMBL" id="KAJ1128887.1"/>
    </source>
</evidence>
<proteinExistence type="predicted"/>
<evidence type="ECO:0000313" key="2">
    <source>
        <dbReference type="Proteomes" id="UP001066276"/>
    </source>
</evidence>
<sequence>MGRLQRFRGRWIDCGPWLTLCAAALGWALWLGCAVAVTGVPSPGGLRAPRWAPGVECDCGSAGWFLRPGALIDLEERGAALWTGQGAATHLVGPCFVVPPVASVRK</sequence>
<accession>A0AAV7PN86</accession>
<comment type="caution">
    <text evidence="1">The sequence shown here is derived from an EMBL/GenBank/DDBJ whole genome shotgun (WGS) entry which is preliminary data.</text>
</comment>
<dbReference type="EMBL" id="JANPWB010000011">
    <property type="protein sequence ID" value="KAJ1128887.1"/>
    <property type="molecule type" value="Genomic_DNA"/>
</dbReference>
<reference evidence="1" key="1">
    <citation type="journal article" date="2022" name="bioRxiv">
        <title>Sequencing and chromosome-scale assembly of the giantPleurodeles waltlgenome.</title>
        <authorList>
            <person name="Brown T."/>
            <person name="Elewa A."/>
            <person name="Iarovenko S."/>
            <person name="Subramanian E."/>
            <person name="Araus A.J."/>
            <person name="Petzold A."/>
            <person name="Susuki M."/>
            <person name="Suzuki K.-i.T."/>
            <person name="Hayashi T."/>
            <person name="Toyoda A."/>
            <person name="Oliveira C."/>
            <person name="Osipova E."/>
            <person name="Leigh N.D."/>
            <person name="Simon A."/>
            <person name="Yun M.H."/>
        </authorList>
    </citation>
    <scope>NUCLEOTIDE SEQUENCE</scope>
    <source>
        <strain evidence="1">20211129_DDA</strain>
        <tissue evidence="1">Liver</tissue>
    </source>
</reference>
<dbReference type="PROSITE" id="PS51257">
    <property type="entry name" value="PROKAR_LIPOPROTEIN"/>
    <property type="match status" value="1"/>
</dbReference>
<dbReference type="Proteomes" id="UP001066276">
    <property type="component" value="Chromosome 7"/>
</dbReference>
<organism evidence="1 2">
    <name type="scientific">Pleurodeles waltl</name>
    <name type="common">Iberian ribbed newt</name>
    <dbReference type="NCBI Taxonomy" id="8319"/>
    <lineage>
        <taxon>Eukaryota</taxon>
        <taxon>Metazoa</taxon>
        <taxon>Chordata</taxon>
        <taxon>Craniata</taxon>
        <taxon>Vertebrata</taxon>
        <taxon>Euteleostomi</taxon>
        <taxon>Amphibia</taxon>
        <taxon>Batrachia</taxon>
        <taxon>Caudata</taxon>
        <taxon>Salamandroidea</taxon>
        <taxon>Salamandridae</taxon>
        <taxon>Pleurodelinae</taxon>
        <taxon>Pleurodeles</taxon>
    </lineage>
</organism>
<keyword evidence="2" id="KW-1185">Reference proteome</keyword>